<dbReference type="Gene3D" id="1.20.5.320">
    <property type="entry name" value="6-Phosphogluconate Dehydrogenase, domain 3"/>
    <property type="match status" value="1"/>
</dbReference>
<feature type="region of interest" description="Disordered" evidence="1">
    <location>
        <begin position="76"/>
        <end position="100"/>
    </location>
</feature>
<feature type="domain" description="DUF4183" evidence="2">
    <location>
        <begin position="107"/>
        <end position="179"/>
    </location>
</feature>
<evidence type="ECO:0000313" key="4">
    <source>
        <dbReference type="Proteomes" id="UP000295416"/>
    </source>
</evidence>
<evidence type="ECO:0000313" key="3">
    <source>
        <dbReference type="EMBL" id="TCP21347.1"/>
    </source>
</evidence>
<dbReference type="EMBL" id="SLXK01000043">
    <property type="protein sequence ID" value="TCP21347.1"/>
    <property type="molecule type" value="Genomic_DNA"/>
</dbReference>
<accession>A0A4R2NIT4</accession>
<dbReference type="InterPro" id="IPR025237">
    <property type="entry name" value="DUF4183"/>
</dbReference>
<evidence type="ECO:0000259" key="2">
    <source>
        <dbReference type="Pfam" id="PF13799"/>
    </source>
</evidence>
<organism evidence="3 4">
    <name type="scientific">Scopulibacillus darangshiensis</name>
    <dbReference type="NCBI Taxonomy" id="442528"/>
    <lineage>
        <taxon>Bacteria</taxon>
        <taxon>Bacillati</taxon>
        <taxon>Bacillota</taxon>
        <taxon>Bacilli</taxon>
        <taxon>Bacillales</taxon>
        <taxon>Sporolactobacillaceae</taxon>
        <taxon>Scopulibacillus</taxon>
    </lineage>
</organism>
<proteinExistence type="predicted"/>
<keyword evidence="4" id="KW-1185">Reference proteome</keyword>
<dbReference type="AlphaFoldDB" id="A0A4R2NIT4"/>
<sequence length="185" mass="20211">MANHLEHRKRRAVTLFHCDDRCCITYDQHHCLECCNLFHCCKCDDCDHFDCCDCCDCLICCLRKCPCRPGPPGPQGPTGATGATGATGPTGPPGPTGTLQAETFQYTTVSDGNKLVYTNQDGLPQYGSTDILNPGDVTYINLYINGILQPPQFYEVQEGILTLLDSSPPPRGAPIILQFVKVVNQ</sequence>
<gene>
    <name evidence="3" type="ORF">EV207_14324</name>
</gene>
<reference evidence="3 4" key="1">
    <citation type="submission" date="2019-03" db="EMBL/GenBank/DDBJ databases">
        <title>Genomic Encyclopedia of Type Strains, Phase IV (KMG-IV): sequencing the most valuable type-strain genomes for metagenomic binning, comparative biology and taxonomic classification.</title>
        <authorList>
            <person name="Goeker M."/>
        </authorList>
    </citation>
    <scope>NUCLEOTIDE SEQUENCE [LARGE SCALE GENOMIC DNA]</scope>
    <source>
        <strain evidence="3 4">DSM 19377</strain>
    </source>
</reference>
<dbReference type="Pfam" id="PF13799">
    <property type="entry name" value="DUF4183"/>
    <property type="match status" value="1"/>
</dbReference>
<comment type="caution">
    <text evidence="3">The sequence shown here is derived from an EMBL/GenBank/DDBJ whole genome shotgun (WGS) entry which is preliminary data.</text>
</comment>
<dbReference type="Proteomes" id="UP000295416">
    <property type="component" value="Unassembled WGS sequence"/>
</dbReference>
<name>A0A4R2NIT4_9BACL</name>
<protein>
    <submittedName>
        <fullName evidence="3">Uncharacterized protein DUF4183</fullName>
    </submittedName>
</protein>
<evidence type="ECO:0000256" key="1">
    <source>
        <dbReference type="SAM" id="MobiDB-lite"/>
    </source>
</evidence>
<feature type="compositionally biased region" description="Low complexity" evidence="1">
    <location>
        <begin position="77"/>
        <end position="89"/>
    </location>
</feature>